<accession>A0A4U1GBY7</accession>
<dbReference type="Proteomes" id="UP000291117">
    <property type="component" value="Unassembled WGS sequence"/>
</dbReference>
<name>A0A4U1GBY7_9SPHI</name>
<dbReference type="InterPro" id="IPR026341">
    <property type="entry name" value="T9SS_type_B"/>
</dbReference>
<sequence length="168" mass="18869">MRYWLYFLFTLMAAGSGYAQSVGAAVVNSSGNTYTQKDFTYEWSVGELALVETMINRQVSITNGVLQPIVSNLVIAAGPLIFPINILTPNGDGVNDVWVIKDLEKFPENEVTVFDRSGRTVFQTKNYQNDWTAYLSGRLLTEGTYYYVIKLKRNAKSEIVKGFITILN</sequence>
<keyword evidence="4" id="KW-1185">Reference proteome</keyword>
<reference evidence="2 4" key="1">
    <citation type="submission" date="2019-02" db="EMBL/GenBank/DDBJ databases">
        <title>Pedobacter sp. RP-3-8 sp. nov., isolated from Arctic soil.</title>
        <authorList>
            <person name="Dahal R.H."/>
        </authorList>
    </citation>
    <scope>NUCLEOTIDE SEQUENCE [LARGE SCALE GENOMIC DNA]</scope>
    <source>
        <strain evidence="2 4">RP-3-8</strain>
    </source>
</reference>
<dbReference type="RefSeq" id="WP_131610745.1">
    <property type="nucleotide sequence ID" value="NZ_SJSM01000014.1"/>
</dbReference>
<feature type="signal peptide" evidence="1">
    <location>
        <begin position="1"/>
        <end position="19"/>
    </location>
</feature>
<reference evidence="3 5" key="2">
    <citation type="submission" date="2019-04" db="EMBL/GenBank/DDBJ databases">
        <title>Pedobacter sp. RP-1-16 sp. nov., isolated from Arctic soil.</title>
        <authorList>
            <person name="Dahal R.H."/>
            <person name="Kim D.-U."/>
        </authorList>
    </citation>
    <scope>NUCLEOTIDE SEQUENCE [LARGE SCALE GENOMIC DNA]</scope>
    <source>
        <strain evidence="3 5">RP-1-16</strain>
    </source>
</reference>
<dbReference type="AlphaFoldDB" id="A0A4U1GBY7"/>
<evidence type="ECO:0000313" key="4">
    <source>
        <dbReference type="Proteomes" id="UP000291117"/>
    </source>
</evidence>
<dbReference type="Pfam" id="PF13585">
    <property type="entry name" value="CHU_C"/>
    <property type="match status" value="1"/>
</dbReference>
<protein>
    <submittedName>
        <fullName evidence="3">Gliding motility-associated C-terminal domain-containing protein</fullName>
    </submittedName>
</protein>
<evidence type="ECO:0000313" key="5">
    <source>
        <dbReference type="Proteomes" id="UP000309594"/>
    </source>
</evidence>
<dbReference type="Proteomes" id="UP000309594">
    <property type="component" value="Unassembled WGS sequence"/>
</dbReference>
<evidence type="ECO:0000313" key="2">
    <source>
        <dbReference type="EMBL" id="TCC92509.1"/>
    </source>
</evidence>
<dbReference type="EMBL" id="SJSM01000014">
    <property type="protein sequence ID" value="TCC92509.1"/>
    <property type="molecule type" value="Genomic_DNA"/>
</dbReference>
<keyword evidence="1" id="KW-0732">Signal</keyword>
<accession>A0A4R0MYS8</accession>
<dbReference type="NCBIfam" id="TIGR04131">
    <property type="entry name" value="Bac_Flav_CTERM"/>
    <property type="match status" value="1"/>
</dbReference>
<proteinExistence type="predicted"/>
<dbReference type="OrthoDB" id="9765926at2"/>
<evidence type="ECO:0000256" key="1">
    <source>
        <dbReference type="SAM" id="SignalP"/>
    </source>
</evidence>
<organism evidence="3 5">
    <name type="scientific">Pedobacter hiemivivus</name>
    <dbReference type="NCBI Taxonomy" id="2530454"/>
    <lineage>
        <taxon>Bacteria</taxon>
        <taxon>Pseudomonadati</taxon>
        <taxon>Bacteroidota</taxon>
        <taxon>Sphingobacteriia</taxon>
        <taxon>Sphingobacteriales</taxon>
        <taxon>Sphingobacteriaceae</taxon>
        <taxon>Pedobacter</taxon>
    </lineage>
</organism>
<feature type="chain" id="PRO_5040684120" evidence="1">
    <location>
        <begin position="20"/>
        <end position="168"/>
    </location>
</feature>
<gene>
    <name evidence="2" type="ORF">EZ444_19095</name>
    <name evidence="3" type="ORF">FBD94_13275</name>
</gene>
<dbReference type="EMBL" id="SWDX01000004">
    <property type="protein sequence ID" value="TKC61495.1"/>
    <property type="molecule type" value="Genomic_DNA"/>
</dbReference>
<evidence type="ECO:0000313" key="3">
    <source>
        <dbReference type="EMBL" id="TKC61495.1"/>
    </source>
</evidence>
<comment type="caution">
    <text evidence="3">The sequence shown here is derived from an EMBL/GenBank/DDBJ whole genome shotgun (WGS) entry which is preliminary data.</text>
</comment>